<comment type="caution">
    <text evidence="1">The sequence shown here is derived from an EMBL/GenBank/DDBJ whole genome shotgun (WGS) entry which is preliminary data.</text>
</comment>
<proteinExistence type="predicted"/>
<organism evidence="1 2">
    <name type="scientific">Alcaligenes pakistanensis</name>
    <dbReference type="NCBI Taxonomy" id="1482717"/>
    <lineage>
        <taxon>Bacteria</taxon>
        <taxon>Pseudomonadati</taxon>
        <taxon>Pseudomonadota</taxon>
        <taxon>Betaproteobacteria</taxon>
        <taxon>Burkholderiales</taxon>
        <taxon>Alcaligenaceae</taxon>
        <taxon>Alcaligenes</taxon>
    </lineage>
</organism>
<evidence type="ECO:0000313" key="2">
    <source>
        <dbReference type="Proteomes" id="UP000608923"/>
    </source>
</evidence>
<sequence>MTTEKTLPRVMRFGDLAFQPREEKPEMAQLAEIVGEQDGTPLSAGYARLSNARIEWTVLYDEVVTVMEGSIKIHTPQGVLQAGPLDCIWLPAGTPLIYEAESALIHYCLHPSNWASARTAA</sequence>
<dbReference type="InterPro" id="IPR011051">
    <property type="entry name" value="RmlC_Cupin_sf"/>
</dbReference>
<keyword evidence="2" id="KW-1185">Reference proteome</keyword>
<evidence type="ECO:0000313" key="1">
    <source>
        <dbReference type="EMBL" id="GHC46526.1"/>
    </source>
</evidence>
<dbReference type="EMBL" id="BMZN01000002">
    <property type="protein sequence ID" value="GHC46526.1"/>
    <property type="molecule type" value="Genomic_DNA"/>
</dbReference>
<name>A0A8H9M4L2_9BURK</name>
<protein>
    <recommendedName>
        <fullName evidence="3">Ethanolamine utilization protein EutQ</fullName>
    </recommendedName>
</protein>
<dbReference type="Gene3D" id="2.60.120.10">
    <property type="entry name" value="Jelly Rolls"/>
    <property type="match status" value="1"/>
</dbReference>
<gene>
    <name evidence="1" type="ORF">GCM10010096_17430</name>
</gene>
<dbReference type="AlphaFoldDB" id="A0A8H9M4L2"/>
<dbReference type="Pfam" id="PF06249">
    <property type="entry name" value="EutQ"/>
    <property type="match status" value="1"/>
</dbReference>
<evidence type="ECO:0008006" key="3">
    <source>
        <dbReference type="Google" id="ProtNLM"/>
    </source>
</evidence>
<accession>A0A8H9M4L2</accession>
<dbReference type="Proteomes" id="UP000608923">
    <property type="component" value="Unassembled WGS sequence"/>
</dbReference>
<dbReference type="RefSeq" id="WP_229841139.1">
    <property type="nucleotide sequence ID" value="NZ_BMZN01000002.1"/>
</dbReference>
<reference evidence="2" key="1">
    <citation type="journal article" date="2019" name="Int. J. Syst. Evol. Microbiol.">
        <title>The Global Catalogue of Microorganisms (GCM) 10K type strain sequencing project: providing services to taxonomists for standard genome sequencing and annotation.</title>
        <authorList>
            <consortium name="The Broad Institute Genomics Platform"/>
            <consortium name="The Broad Institute Genome Sequencing Center for Infectious Disease"/>
            <person name="Wu L."/>
            <person name="Ma J."/>
        </authorList>
    </citation>
    <scope>NUCLEOTIDE SEQUENCE [LARGE SCALE GENOMIC DNA]</scope>
    <source>
        <strain evidence="2">KCTC 42083</strain>
    </source>
</reference>
<dbReference type="InterPro" id="IPR014710">
    <property type="entry name" value="RmlC-like_jellyroll"/>
</dbReference>
<dbReference type="SUPFAM" id="SSF51182">
    <property type="entry name" value="RmlC-like cupins"/>
    <property type="match status" value="1"/>
</dbReference>
<dbReference type="InterPro" id="IPR010424">
    <property type="entry name" value="EutQ"/>
</dbReference>